<evidence type="ECO:0000259" key="1">
    <source>
        <dbReference type="PROSITE" id="PS50181"/>
    </source>
</evidence>
<dbReference type="Proteomes" id="UP000799770">
    <property type="component" value="Unassembled WGS sequence"/>
</dbReference>
<sequence length="277" mass="31351">MLLVELPPELLSTVASCLSQADLLNVSLVCKHLSEATEPELFREYSTTSKSHPNYLSFVKRLLQKPDLQKSVHFLEFKAFYGLTRLDTCIHDDCTKPCDVGFESVEPTREEYEMLTEAARAKGVINSIFPYTETFELVEQMRDWLKRTSRYPLLESVYDADLGSIDTEPVPYDWKFCQLLRAGIDEAYGLLIVCLLPNIRDLCLYGVTRDLEFSSQGARWGKNKALRRINVYGDAEYPIPLPHIKGLLQIGCVKQLSLSAAQATPSMLPDSPSTIYP</sequence>
<reference evidence="2" key="1">
    <citation type="journal article" date="2020" name="Stud. Mycol.">
        <title>101 Dothideomycetes genomes: a test case for predicting lifestyles and emergence of pathogens.</title>
        <authorList>
            <person name="Haridas S."/>
            <person name="Albert R."/>
            <person name="Binder M."/>
            <person name="Bloem J."/>
            <person name="Labutti K."/>
            <person name="Salamov A."/>
            <person name="Andreopoulos B."/>
            <person name="Baker S."/>
            <person name="Barry K."/>
            <person name="Bills G."/>
            <person name="Bluhm B."/>
            <person name="Cannon C."/>
            <person name="Castanera R."/>
            <person name="Culley D."/>
            <person name="Daum C."/>
            <person name="Ezra D."/>
            <person name="Gonzalez J."/>
            <person name="Henrissat B."/>
            <person name="Kuo A."/>
            <person name="Liang C."/>
            <person name="Lipzen A."/>
            <person name="Lutzoni F."/>
            <person name="Magnuson J."/>
            <person name="Mondo S."/>
            <person name="Nolan M."/>
            <person name="Ohm R."/>
            <person name="Pangilinan J."/>
            <person name="Park H.-J."/>
            <person name="Ramirez L."/>
            <person name="Alfaro M."/>
            <person name="Sun H."/>
            <person name="Tritt A."/>
            <person name="Yoshinaga Y."/>
            <person name="Zwiers L.-H."/>
            <person name="Turgeon B."/>
            <person name="Goodwin S."/>
            <person name="Spatafora J."/>
            <person name="Crous P."/>
            <person name="Grigoriev I."/>
        </authorList>
    </citation>
    <scope>NUCLEOTIDE SEQUENCE</scope>
    <source>
        <strain evidence="2">CBS 627.86</strain>
    </source>
</reference>
<dbReference type="SUPFAM" id="SSF81383">
    <property type="entry name" value="F-box domain"/>
    <property type="match status" value="1"/>
</dbReference>
<organism evidence="2 3">
    <name type="scientific">Lophiotrema nucula</name>
    <dbReference type="NCBI Taxonomy" id="690887"/>
    <lineage>
        <taxon>Eukaryota</taxon>
        <taxon>Fungi</taxon>
        <taxon>Dikarya</taxon>
        <taxon>Ascomycota</taxon>
        <taxon>Pezizomycotina</taxon>
        <taxon>Dothideomycetes</taxon>
        <taxon>Pleosporomycetidae</taxon>
        <taxon>Pleosporales</taxon>
        <taxon>Lophiotremataceae</taxon>
        <taxon>Lophiotrema</taxon>
    </lineage>
</organism>
<name>A0A6A5YN02_9PLEO</name>
<dbReference type="InterPro" id="IPR001810">
    <property type="entry name" value="F-box_dom"/>
</dbReference>
<keyword evidence="3" id="KW-1185">Reference proteome</keyword>
<proteinExistence type="predicted"/>
<dbReference type="InterPro" id="IPR036047">
    <property type="entry name" value="F-box-like_dom_sf"/>
</dbReference>
<dbReference type="PROSITE" id="PS50181">
    <property type="entry name" value="FBOX"/>
    <property type="match status" value="1"/>
</dbReference>
<accession>A0A6A5YN02</accession>
<evidence type="ECO:0000313" key="2">
    <source>
        <dbReference type="EMBL" id="KAF2108064.1"/>
    </source>
</evidence>
<gene>
    <name evidence="2" type="ORF">BDV96DRAFT_653269</name>
</gene>
<dbReference type="Gene3D" id="1.20.1280.50">
    <property type="match status" value="1"/>
</dbReference>
<evidence type="ECO:0000313" key="3">
    <source>
        <dbReference type="Proteomes" id="UP000799770"/>
    </source>
</evidence>
<feature type="domain" description="F-box" evidence="1">
    <location>
        <begin position="1"/>
        <end position="45"/>
    </location>
</feature>
<dbReference type="EMBL" id="ML977350">
    <property type="protein sequence ID" value="KAF2108064.1"/>
    <property type="molecule type" value="Genomic_DNA"/>
</dbReference>
<protein>
    <recommendedName>
        <fullName evidence="1">F-box domain-containing protein</fullName>
    </recommendedName>
</protein>
<dbReference type="AlphaFoldDB" id="A0A6A5YN02"/>
<dbReference type="Pfam" id="PF12937">
    <property type="entry name" value="F-box-like"/>
    <property type="match status" value="1"/>
</dbReference>
<dbReference type="OrthoDB" id="3935706at2759"/>